<evidence type="ECO:0000313" key="3">
    <source>
        <dbReference type="Proteomes" id="UP000308730"/>
    </source>
</evidence>
<protein>
    <submittedName>
        <fullName evidence="2">Uncharacterized protein</fullName>
    </submittedName>
</protein>
<gene>
    <name evidence="2" type="ORF">EUX98_g1443</name>
</gene>
<evidence type="ECO:0000256" key="1">
    <source>
        <dbReference type="SAM" id="MobiDB-lite"/>
    </source>
</evidence>
<dbReference type="Proteomes" id="UP000308730">
    <property type="component" value="Unassembled WGS sequence"/>
</dbReference>
<feature type="region of interest" description="Disordered" evidence="1">
    <location>
        <begin position="241"/>
        <end position="323"/>
    </location>
</feature>
<dbReference type="OrthoDB" id="2552978at2759"/>
<dbReference type="AlphaFoldDB" id="A0A4V3XJF1"/>
<feature type="compositionally biased region" description="Acidic residues" evidence="1">
    <location>
        <begin position="266"/>
        <end position="277"/>
    </location>
</feature>
<evidence type="ECO:0000313" key="2">
    <source>
        <dbReference type="EMBL" id="THH32733.1"/>
    </source>
</evidence>
<proteinExistence type="predicted"/>
<keyword evidence="3" id="KW-1185">Reference proteome</keyword>
<feature type="compositionally biased region" description="Basic and acidic residues" evidence="1">
    <location>
        <begin position="241"/>
        <end position="252"/>
    </location>
</feature>
<sequence length="323" mass="35981">MQSSRKRKLPETHRPPPPTQRSAPILFIEAHEADIVSGPSALRNAQSLEVEVLPSGSQRVGDALIRWNLPEDVQRTEDGESIANDASGVWVDRYDARLLLDALPSVSSSESKVDRLSPTGWSDLPSDSEDTFFLNKEETDDYRREKRRKVLADLREERLRALRAESGEAEDANDEDVWGGSDEDTDEAQKEFMRRTATHLLSSPNPAQLEMRILANHGADPRFAFLKGRWSRAWRTTKARVRADKLQAEEVKPAAVGLGGLSGYGESDEDGSNDENGEQPSDSVVQNTSVVFDAEAKDGEDAAKAARRARAKEWTEQRRTNKS</sequence>
<feature type="compositionally biased region" description="Polar residues" evidence="1">
    <location>
        <begin position="278"/>
        <end position="290"/>
    </location>
</feature>
<organism evidence="2 3">
    <name type="scientific">Antrodiella citrinella</name>
    <dbReference type="NCBI Taxonomy" id="2447956"/>
    <lineage>
        <taxon>Eukaryota</taxon>
        <taxon>Fungi</taxon>
        <taxon>Dikarya</taxon>
        <taxon>Basidiomycota</taxon>
        <taxon>Agaricomycotina</taxon>
        <taxon>Agaricomycetes</taxon>
        <taxon>Polyporales</taxon>
        <taxon>Steccherinaceae</taxon>
        <taxon>Antrodiella</taxon>
    </lineage>
</organism>
<accession>A0A4V3XJF1</accession>
<comment type="caution">
    <text evidence="2">The sequence shown here is derived from an EMBL/GenBank/DDBJ whole genome shotgun (WGS) entry which is preliminary data.</text>
</comment>
<name>A0A4V3XJF1_9APHY</name>
<feature type="compositionally biased region" description="Basic and acidic residues" evidence="1">
    <location>
        <begin position="311"/>
        <end position="323"/>
    </location>
</feature>
<reference evidence="2 3" key="1">
    <citation type="submission" date="2019-02" db="EMBL/GenBank/DDBJ databases">
        <title>Genome sequencing of the rare red list fungi Antrodiella citrinella (Flaviporus citrinellus).</title>
        <authorList>
            <person name="Buettner E."/>
            <person name="Kellner H."/>
        </authorList>
    </citation>
    <scope>NUCLEOTIDE SEQUENCE [LARGE SCALE GENOMIC DNA]</scope>
    <source>
        <strain evidence="2 3">DSM 108506</strain>
    </source>
</reference>
<feature type="compositionally biased region" description="Basic and acidic residues" evidence="1">
    <location>
        <begin position="294"/>
        <end position="304"/>
    </location>
</feature>
<feature type="region of interest" description="Disordered" evidence="1">
    <location>
        <begin position="1"/>
        <end position="22"/>
    </location>
</feature>
<dbReference type="EMBL" id="SGPM01000016">
    <property type="protein sequence ID" value="THH32733.1"/>
    <property type="molecule type" value="Genomic_DNA"/>
</dbReference>